<dbReference type="RefSeq" id="WP_011241192.1">
    <property type="nucleotide sequence ID" value="NC_017262.1"/>
</dbReference>
<dbReference type="OrthoDB" id="9785695at2"/>
<dbReference type="PRINTS" id="PR00377">
    <property type="entry name" value="IMPHPHTASES"/>
</dbReference>
<dbReference type="GO" id="GO:0008934">
    <property type="term" value="F:inositol monophosphate 1-phosphatase activity"/>
    <property type="evidence" value="ECO:0007669"/>
    <property type="project" value="TreeGrafter"/>
</dbReference>
<dbReference type="GO" id="GO:0046872">
    <property type="term" value="F:metal ion binding"/>
    <property type="evidence" value="ECO:0007669"/>
    <property type="project" value="UniProtKB-KW"/>
</dbReference>
<organism evidence="3 4">
    <name type="scientific">Zymomonas mobilis subsp. mobilis (strain ATCC 10988 / DSM 424 / LMG 404 / NCIMB 8938 / NRRL B-806 / ZM1)</name>
    <dbReference type="NCBI Taxonomy" id="555217"/>
    <lineage>
        <taxon>Bacteria</taxon>
        <taxon>Pseudomonadati</taxon>
        <taxon>Pseudomonadota</taxon>
        <taxon>Alphaproteobacteria</taxon>
        <taxon>Sphingomonadales</taxon>
        <taxon>Zymomonadaceae</taxon>
        <taxon>Zymomonas</taxon>
    </lineage>
</organism>
<dbReference type="KEGG" id="zmm:Zmob_1698"/>
<comment type="similarity">
    <text evidence="1">Belongs to the inositol monophosphatase superfamily.</text>
</comment>
<feature type="binding site" evidence="2">
    <location>
        <position position="68"/>
    </location>
    <ligand>
        <name>Mg(2+)</name>
        <dbReference type="ChEBI" id="CHEBI:18420"/>
        <label>1</label>
        <note>catalytic</note>
    </ligand>
</feature>
<dbReference type="GO" id="GO:0006020">
    <property type="term" value="P:inositol metabolic process"/>
    <property type="evidence" value="ECO:0007669"/>
    <property type="project" value="TreeGrafter"/>
</dbReference>
<evidence type="ECO:0000313" key="3">
    <source>
        <dbReference type="EMBL" id="AEH63511.1"/>
    </source>
</evidence>
<sequence>MHPLYKAVATLMYEVANDLLVPRFRHLSENEIAEKEPGDYVTVVDKESEKRITEQLAKFLPEAYIVGEEATAADTSLLKNLKKGLAWTVDPLDGTGNYAAGQTPYAMMIALLGDGEPQAGWILDPVSGRMCHASKGQGAFVDGERVTTRSTGQDIPVVALSARVTSDNLRPDFDKHHPLSHGITLAPSPLCAGEQYPRIVLGENDAAVFWRSWPWDHAPGSLFLEEAGGKLARFDGSAYDTSDCSHGMLGANSPAMWDQVAESLLR</sequence>
<dbReference type="GO" id="GO:0007165">
    <property type="term" value="P:signal transduction"/>
    <property type="evidence" value="ECO:0007669"/>
    <property type="project" value="TreeGrafter"/>
</dbReference>
<dbReference type="PANTHER" id="PTHR20854:SF4">
    <property type="entry name" value="INOSITOL-1-MONOPHOSPHATASE-RELATED"/>
    <property type="match status" value="1"/>
</dbReference>
<dbReference type="Proteomes" id="UP000001494">
    <property type="component" value="Chromosome"/>
</dbReference>
<dbReference type="eggNOG" id="COG0483">
    <property type="taxonomic scope" value="Bacteria"/>
</dbReference>
<reference evidence="3 4" key="1">
    <citation type="journal article" date="2011" name="J. Bacteriol.">
        <title>Genome sequence of the ethanol-producing Zymomonas mobilis subsp. mobilis lectotype strain ATCC 10988.</title>
        <authorList>
            <person name="Pappas K.M."/>
            <person name="Kouvelis V.N."/>
            <person name="Saunders E."/>
            <person name="Brettin T.S."/>
            <person name="Bruce D."/>
            <person name="Detter C."/>
            <person name="Balakireva M."/>
            <person name="Han C.S."/>
            <person name="Savvakis G."/>
            <person name="Kyrpides N.C."/>
            <person name="Typas M.A."/>
        </authorList>
    </citation>
    <scope>NUCLEOTIDE SEQUENCE [LARGE SCALE GENOMIC DNA]</scope>
    <source>
        <strain evidence="4">ATCC 10988 / DSM 424 / CCUG 17860 / LMG 404 / NCIMB 8938 / NRRL B-806 / ZM1</strain>
    </source>
</reference>
<keyword evidence="2" id="KW-0479">Metal-binding</keyword>
<name>A0A0H3G0F8_ZYMMA</name>
<evidence type="ECO:0000313" key="4">
    <source>
        <dbReference type="Proteomes" id="UP000001494"/>
    </source>
</evidence>
<dbReference type="AlphaFoldDB" id="A0A0H3G0F8"/>
<dbReference type="EMBL" id="CP002850">
    <property type="protein sequence ID" value="AEH63511.1"/>
    <property type="molecule type" value="Genomic_DNA"/>
</dbReference>
<evidence type="ECO:0000256" key="1">
    <source>
        <dbReference type="ARBA" id="ARBA00009759"/>
    </source>
</evidence>
<dbReference type="GeneID" id="79905227"/>
<feature type="binding site" evidence="2">
    <location>
        <position position="90"/>
    </location>
    <ligand>
        <name>Mg(2+)</name>
        <dbReference type="ChEBI" id="CHEBI:18420"/>
        <label>2</label>
    </ligand>
</feature>
<feature type="binding site" evidence="2">
    <location>
        <position position="216"/>
    </location>
    <ligand>
        <name>Mg(2+)</name>
        <dbReference type="ChEBI" id="CHEBI:18420"/>
        <label>1</label>
        <note>catalytic</note>
    </ligand>
</feature>
<dbReference type="Pfam" id="PF00459">
    <property type="entry name" value="Inositol_P"/>
    <property type="match status" value="1"/>
</dbReference>
<feature type="binding site" evidence="2">
    <location>
        <position position="92"/>
    </location>
    <ligand>
        <name>Mg(2+)</name>
        <dbReference type="ChEBI" id="CHEBI:18420"/>
        <label>1</label>
        <note>catalytic</note>
    </ligand>
</feature>
<dbReference type="PANTHER" id="PTHR20854">
    <property type="entry name" value="INOSITOL MONOPHOSPHATASE"/>
    <property type="match status" value="1"/>
</dbReference>
<dbReference type="Gene3D" id="3.30.540.10">
    <property type="entry name" value="Fructose-1,6-Bisphosphatase, subunit A, domain 1"/>
    <property type="match status" value="1"/>
</dbReference>
<dbReference type="HOGENOM" id="CLU_044118_6_0_5"/>
<proteinExistence type="inferred from homology"/>
<keyword evidence="2" id="KW-0460">Magnesium</keyword>
<comment type="cofactor">
    <cofactor evidence="2">
        <name>Mg(2+)</name>
        <dbReference type="ChEBI" id="CHEBI:18420"/>
    </cofactor>
</comment>
<protein>
    <submittedName>
        <fullName evidence="3">Inositol monophosphatase</fullName>
    </submittedName>
</protein>
<evidence type="ECO:0000256" key="2">
    <source>
        <dbReference type="PIRSR" id="PIRSR600760-2"/>
    </source>
</evidence>
<dbReference type="SUPFAM" id="SSF56655">
    <property type="entry name" value="Carbohydrate phosphatase"/>
    <property type="match status" value="1"/>
</dbReference>
<feature type="binding site" evidence="2">
    <location>
        <position position="93"/>
    </location>
    <ligand>
        <name>Mg(2+)</name>
        <dbReference type="ChEBI" id="CHEBI:18420"/>
        <label>2</label>
    </ligand>
</feature>
<accession>A0A0H3G0F8</accession>
<dbReference type="InterPro" id="IPR000760">
    <property type="entry name" value="Inositol_monophosphatase-like"/>
</dbReference>
<dbReference type="Gene3D" id="3.40.190.80">
    <property type="match status" value="1"/>
</dbReference>
<gene>
    <name evidence="3" type="ordered locus">Zmob_1698</name>
</gene>